<evidence type="ECO:0000256" key="6">
    <source>
        <dbReference type="ARBA" id="ARBA00022777"/>
    </source>
</evidence>
<dbReference type="EMBL" id="CP043450">
    <property type="protein sequence ID" value="QEM09001.1"/>
    <property type="molecule type" value="Genomic_DNA"/>
</dbReference>
<evidence type="ECO:0000256" key="5">
    <source>
        <dbReference type="ARBA" id="ARBA00022741"/>
    </source>
</evidence>
<dbReference type="EC" id="2.7.13.3" evidence="2"/>
<feature type="chain" id="PRO_5022795009" description="histidine kinase" evidence="9">
    <location>
        <begin position="30"/>
        <end position="314"/>
    </location>
</feature>
<evidence type="ECO:0000256" key="1">
    <source>
        <dbReference type="ARBA" id="ARBA00000085"/>
    </source>
</evidence>
<dbReference type="InterPro" id="IPR011495">
    <property type="entry name" value="Sig_transdc_His_kin_sub2_dim/P"/>
</dbReference>
<evidence type="ECO:0000259" key="10">
    <source>
        <dbReference type="PROSITE" id="PS50109"/>
    </source>
</evidence>
<evidence type="ECO:0000256" key="3">
    <source>
        <dbReference type="ARBA" id="ARBA00022553"/>
    </source>
</evidence>
<dbReference type="AlphaFoldDB" id="A0A5C1HV35"/>
<dbReference type="PANTHER" id="PTHR41523">
    <property type="entry name" value="TWO-COMPONENT SYSTEM SENSOR PROTEIN"/>
    <property type="match status" value="1"/>
</dbReference>
<protein>
    <recommendedName>
        <fullName evidence="2">histidine kinase</fullName>
        <ecNumber evidence="2">2.7.13.3</ecNumber>
    </recommendedName>
</protein>
<dbReference type="GO" id="GO:0004673">
    <property type="term" value="F:protein histidine kinase activity"/>
    <property type="evidence" value="ECO:0007669"/>
    <property type="project" value="UniProtKB-EC"/>
</dbReference>
<keyword evidence="6 11" id="KW-0418">Kinase</keyword>
<dbReference type="SMART" id="SM00387">
    <property type="entry name" value="HATPase_c"/>
    <property type="match status" value="1"/>
</dbReference>
<keyword evidence="8" id="KW-0472">Membrane</keyword>
<evidence type="ECO:0000313" key="11">
    <source>
        <dbReference type="EMBL" id="QEM09001.1"/>
    </source>
</evidence>
<keyword evidence="8" id="KW-0812">Transmembrane</keyword>
<feature type="domain" description="Histidine kinase" evidence="10">
    <location>
        <begin position="114"/>
        <end position="307"/>
    </location>
</feature>
<keyword evidence="8" id="KW-1133">Transmembrane helix</keyword>
<dbReference type="Proteomes" id="UP000251402">
    <property type="component" value="Chromosome"/>
</dbReference>
<keyword evidence="5" id="KW-0547">Nucleotide-binding</keyword>
<dbReference type="PANTHER" id="PTHR41523:SF8">
    <property type="entry name" value="ETHYLENE RESPONSE SENSOR PROTEIN"/>
    <property type="match status" value="1"/>
</dbReference>
<gene>
    <name evidence="11" type="ORF">DEO27_002870</name>
</gene>
<evidence type="ECO:0000256" key="4">
    <source>
        <dbReference type="ARBA" id="ARBA00022679"/>
    </source>
</evidence>
<dbReference type="OrthoDB" id="1523170at2"/>
<accession>A0A5C1HV35</accession>
<evidence type="ECO:0000256" key="2">
    <source>
        <dbReference type="ARBA" id="ARBA00012438"/>
    </source>
</evidence>
<feature type="signal peptide" evidence="9">
    <location>
        <begin position="1"/>
        <end position="29"/>
    </location>
</feature>
<dbReference type="PROSITE" id="PS50109">
    <property type="entry name" value="HIS_KIN"/>
    <property type="match status" value="1"/>
</dbReference>
<keyword evidence="12" id="KW-1185">Reference proteome</keyword>
<proteinExistence type="predicted"/>
<dbReference type="SUPFAM" id="SSF55874">
    <property type="entry name" value="ATPase domain of HSP90 chaperone/DNA topoisomerase II/histidine kinase"/>
    <property type="match status" value="1"/>
</dbReference>
<keyword evidence="9" id="KW-0732">Signal</keyword>
<dbReference type="Gene3D" id="3.30.450.20">
    <property type="entry name" value="PAS domain"/>
    <property type="match status" value="1"/>
</dbReference>
<dbReference type="InterPro" id="IPR003594">
    <property type="entry name" value="HATPase_dom"/>
</dbReference>
<dbReference type="InterPro" id="IPR005467">
    <property type="entry name" value="His_kinase_dom"/>
</dbReference>
<evidence type="ECO:0000313" key="12">
    <source>
        <dbReference type="Proteomes" id="UP000251402"/>
    </source>
</evidence>
<evidence type="ECO:0000256" key="9">
    <source>
        <dbReference type="SAM" id="SignalP"/>
    </source>
</evidence>
<evidence type="ECO:0000256" key="8">
    <source>
        <dbReference type="SAM" id="Phobius"/>
    </source>
</evidence>
<keyword evidence="7" id="KW-0067">ATP-binding</keyword>
<reference evidence="11" key="1">
    <citation type="submission" date="2019-08" db="EMBL/GenBank/DDBJ databases">
        <title>Comparative genome analysis confer to the adaptation heavy metal polluted environment.</title>
        <authorList>
            <person name="Li Y."/>
        </authorList>
    </citation>
    <scope>NUCLEOTIDE SEQUENCE [LARGE SCALE GENOMIC DNA]</scope>
    <source>
        <strain evidence="11">P1</strain>
    </source>
</reference>
<organism evidence="11 12">
    <name type="scientific">Mucilaginibacter rubeus</name>
    <dbReference type="NCBI Taxonomy" id="2027860"/>
    <lineage>
        <taxon>Bacteria</taxon>
        <taxon>Pseudomonadati</taxon>
        <taxon>Bacteroidota</taxon>
        <taxon>Sphingobacteriia</taxon>
        <taxon>Sphingobacteriales</taxon>
        <taxon>Sphingobacteriaceae</taxon>
        <taxon>Mucilaginibacter</taxon>
    </lineage>
</organism>
<dbReference type="GO" id="GO:0005524">
    <property type="term" value="F:ATP binding"/>
    <property type="evidence" value="ECO:0007669"/>
    <property type="project" value="UniProtKB-KW"/>
</dbReference>
<dbReference type="KEGG" id="mrub:DEO27_002870"/>
<sequence length="314" mass="35423">MNINISSPRFYCKLILTSLLLLISTNSPAQYSGRLNALWVNSAPHVIKWDTITISIVAMIIILIIAYMGYRQRQFSNNQLQLKQNEINVQNQALQHLIADNDRLLDEKDWLLQEVHHRVKNNLQIVMSLLNTQSAFLKNNAALAAIRESQNRVQAIALIHQKLYSSSNVAYIDIAVYINELVNYLADSYNAHDRGIRFEQQIEPAKMDVTQAIPIGLMLNEAITNSIKYAFPNRRGFINISLGTIDDNNMMLNIADDGIGLPEDFDIKDASSLGMEMMKALSKQLDGNLKIEDNDGVVITFVFPAEKKFGNIDA</sequence>
<dbReference type="InterPro" id="IPR036890">
    <property type="entry name" value="HATPase_C_sf"/>
</dbReference>
<dbReference type="Gene3D" id="3.30.565.10">
    <property type="entry name" value="Histidine kinase-like ATPase, C-terminal domain"/>
    <property type="match status" value="1"/>
</dbReference>
<name>A0A5C1HV35_9SPHI</name>
<dbReference type="Pfam" id="PF02518">
    <property type="entry name" value="HATPase_c"/>
    <property type="match status" value="1"/>
</dbReference>
<comment type="catalytic activity">
    <reaction evidence="1">
        <text>ATP + protein L-histidine = ADP + protein N-phospho-L-histidine.</text>
        <dbReference type="EC" id="2.7.13.3"/>
    </reaction>
</comment>
<dbReference type="Pfam" id="PF07568">
    <property type="entry name" value="HisKA_2"/>
    <property type="match status" value="1"/>
</dbReference>
<feature type="transmembrane region" description="Helical" evidence="8">
    <location>
        <begin position="52"/>
        <end position="70"/>
    </location>
</feature>
<keyword evidence="3" id="KW-0597">Phosphoprotein</keyword>
<keyword evidence="4" id="KW-0808">Transferase</keyword>
<dbReference type="RefSeq" id="WP_146749999.1">
    <property type="nucleotide sequence ID" value="NZ_CP043450.1"/>
</dbReference>
<evidence type="ECO:0000256" key="7">
    <source>
        <dbReference type="ARBA" id="ARBA00022840"/>
    </source>
</evidence>